<evidence type="ECO:0000256" key="1">
    <source>
        <dbReference type="ARBA" id="ARBA00004651"/>
    </source>
</evidence>
<dbReference type="AlphaFoldDB" id="A0A2S0KLL8"/>
<organism evidence="9 10">
    <name type="scientific">Fastidiosipila sanguinis</name>
    <dbReference type="NCBI Taxonomy" id="236753"/>
    <lineage>
        <taxon>Bacteria</taxon>
        <taxon>Bacillati</taxon>
        <taxon>Bacillota</taxon>
        <taxon>Clostridia</taxon>
        <taxon>Eubacteriales</taxon>
        <taxon>Oscillospiraceae</taxon>
        <taxon>Fastidiosipila</taxon>
    </lineage>
</organism>
<keyword evidence="5 7" id="KW-1133">Transmembrane helix</keyword>
<dbReference type="RefSeq" id="WP_106011902.1">
    <property type="nucleotide sequence ID" value="NZ_CP027226.1"/>
</dbReference>
<dbReference type="CDD" id="cd06261">
    <property type="entry name" value="TM_PBP2"/>
    <property type="match status" value="1"/>
</dbReference>
<evidence type="ECO:0000256" key="6">
    <source>
        <dbReference type="ARBA" id="ARBA00023136"/>
    </source>
</evidence>
<dbReference type="KEGG" id="fsa:C5Q98_01100"/>
<dbReference type="EMBL" id="CP027226">
    <property type="protein sequence ID" value="AVM41916.1"/>
    <property type="molecule type" value="Genomic_DNA"/>
</dbReference>
<evidence type="ECO:0000256" key="3">
    <source>
        <dbReference type="ARBA" id="ARBA00022475"/>
    </source>
</evidence>
<protein>
    <submittedName>
        <fullName evidence="9">Sugar ABC transporter permease</fullName>
    </submittedName>
</protein>
<gene>
    <name evidence="9" type="ORF">C5Q98_01100</name>
</gene>
<dbReference type="Pfam" id="PF00528">
    <property type="entry name" value="BPD_transp_1"/>
    <property type="match status" value="1"/>
</dbReference>
<feature type="domain" description="ABC transmembrane type-1" evidence="8">
    <location>
        <begin position="99"/>
        <end position="314"/>
    </location>
</feature>
<reference evidence="10" key="1">
    <citation type="submission" date="2018-02" db="EMBL/GenBank/DDBJ databases">
        <authorList>
            <person name="Holder M.E."/>
            <person name="Ajami N.J."/>
            <person name="Petrosino J.F."/>
        </authorList>
    </citation>
    <scope>NUCLEOTIDE SEQUENCE [LARGE SCALE GENOMIC DNA]</scope>
    <source>
        <strain evidence="10">CCUG 47711</strain>
    </source>
</reference>
<dbReference type="Gene3D" id="1.10.3720.10">
    <property type="entry name" value="MetI-like"/>
    <property type="match status" value="1"/>
</dbReference>
<dbReference type="OrthoDB" id="2637002at2"/>
<evidence type="ECO:0000256" key="2">
    <source>
        <dbReference type="ARBA" id="ARBA00022448"/>
    </source>
</evidence>
<feature type="transmembrane region" description="Helical" evidence="7">
    <location>
        <begin position="145"/>
        <end position="166"/>
    </location>
</feature>
<evidence type="ECO:0000313" key="10">
    <source>
        <dbReference type="Proteomes" id="UP000237947"/>
    </source>
</evidence>
<evidence type="ECO:0000256" key="5">
    <source>
        <dbReference type="ARBA" id="ARBA00022989"/>
    </source>
</evidence>
<comment type="subcellular location">
    <subcellularLocation>
        <location evidence="1 7">Cell membrane</location>
        <topology evidence="1 7">Multi-pass membrane protein</topology>
    </subcellularLocation>
</comment>
<feature type="transmembrane region" description="Helical" evidence="7">
    <location>
        <begin position="38"/>
        <end position="56"/>
    </location>
</feature>
<dbReference type="InterPro" id="IPR050809">
    <property type="entry name" value="UgpAE/MalFG_permease"/>
</dbReference>
<keyword evidence="4 7" id="KW-0812">Transmembrane</keyword>
<evidence type="ECO:0000256" key="7">
    <source>
        <dbReference type="RuleBase" id="RU363032"/>
    </source>
</evidence>
<dbReference type="GO" id="GO:0055085">
    <property type="term" value="P:transmembrane transport"/>
    <property type="evidence" value="ECO:0007669"/>
    <property type="project" value="InterPro"/>
</dbReference>
<sequence>MSKDKQSAVQVKEPKAKEIKKVKPKIPFTKTKFYSNRYIHLMVFITTVFFLVFRYWPILWNVIAFQNFKILKGFTGSKFVGLDNFKEIFSNMPYFMRLLRNTIAMNGLNLILGFPAPIIFALLLNELWGSKFKRTVQTISYLPHFISTVVVVGMTTLLLSPSLGLVNKVIADLGGTKINFLSQPKMFWWIMVATGIWQSVGWSAIIYLSALTSIDPALYEVSSIDGANRWQQTLHITLPGIRNTIMIMFILQIGSLLAVNTEKIFLFQNDLNLSRSEMIPTYIYKRGIVSSDYSKATAAGLINAVISIALVSLANWLSKKYTEVSIM</sequence>
<dbReference type="PANTHER" id="PTHR43227">
    <property type="entry name" value="BLL4140 PROTEIN"/>
    <property type="match status" value="1"/>
</dbReference>
<dbReference type="Proteomes" id="UP000237947">
    <property type="component" value="Chromosome"/>
</dbReference>
<dbReference type="SUPFAM" id="SSF161098">
    <property type="entry name" value="MetI-like"/>
    <property type="match status" value="1"/>
</dbReference>
<name>A0A2S0KLL8_9FIRM</name>
<dbReference type="PROSITE" id="PS50928">
    <property type="entry name" value="ABC_TM1"/>
    <property type="match status" value="1"/>
</dbReference>
<dbReference type="InterPro" id="IPR035906">
    <property type="entry name" value="MetI-like_sf"/>
</dbReference>
<dbReference type="InterPro" id="IPR000515">
    <property type="entry name" value="MetI-like"/>
</dbReference>
<dbReference type="GO" id="GO:0005886">
    <property type="term" value="C:plasma membrane"/>
    <property type="evidence" value="ECO:0007669"/>
    <property type="project" value="UniProtKB-SubCell"/>
</dbReference>
<dbReference type="PANTHER" id="PTHR43227:SF11">
    <property type="entry name" value="BLL4140 PROTEIN"/>
    <property type="match status" value="1"/>
</dbReference>
<evidence type="ECO:0000313" key="9">
    <source>
        <dbReference type="EMBL" id="AVM41916.1"/>
    </source>
</evidence>
<feature type="transmembrane region" description="Helical" evidence="7">
    <location>
        <begin position="186"/>
        <end position="208"/>
    </location>
</feature>
<evidence type="ECO:0000259" key="8">
    <source>
        <dbReference type="PROSITE" id="PS50928"/>
    </source>
</evidence>
<feature type="transmembrane region" description="Helical" evidence="7">
    <location>
        <begin position="103"/>
        <end position="124"/>
    </location>
</feature>
<keyword evidence="3" id="KW-1003">Cell membrane</keyword>
<feature type="transmembrane region" description="Helical" evidence="7">
    <location>
        <begin position="240"/>
        <end position="259"/>
    </location>
</feature>
<comment type="similarity">
    <text evidence="7">Belongs to the binding-protein-dependent transport system permease family.</text>
</comment>
<evidence type="ECO:0000256" key="4">
    <source>
        <dbReference type="ARBA" id="ARBA00022692"/>
    </source>
</evidence>
<proteinExistence type="inferred from homology"/>
<keyword evidence="10" id="KW-1185">Reference proteome</keyword>
<accession>A0A2S0KLL8</accession>
<keyword evidence="2 7" id="KW-0813">Transport</keyword>
<keyword evidence="6 7" id="KW-0472">Membrane</keyword>
<feature type="transmembrane region" description="Helical" evidence="7">
    <location>
        <begin position="296"/>
        <end position="317"/>
    </location>
</feature>